<dbReference type="PROSITE" id="PS51781">
    <property type="entry name" value="SH3B"/>
    <property type="match status" value="1"/>
</dbReference>
<evidence type="ECO:0000256" key="1">
    <source>
        <dbReference type="SAM" id="Phobius"/>
    </source>
</evidence>
<comment type="caution">
    <text evidence="4">The sequence shown here is derived from an EMBL/GenBank/DDBJ whole genome shotgun (WGS) entry which is preliminary data.</text>
</comment>
<dbReference type="RefSeq" id="WP_110753882.1">
    <property type="nucleotide sequence ID" value="NZ_QJTF01000023.1"/>
</dbReference>
<organism evidence="4 5">
    <name type="scientific">Phyllobacterium leguminum</name>
    <dbReference type="NCBI Taxonomy" id="314237"/>
    <lineage>
        <taxon>Bacteria</taxon>
        <taxon>Pseudomonadati</taxon>
        <taxon>Pseudomonadota</taxon>
        <taxon>Alphaproteobacteria</taxon>
        <taxon>Hyphomicrobiales</taxon>
        <taxon>Phyllobacteriaceae</taxon>
        <taxon>Phyllobacterium</taxon>
    </lineage>
</organism>
<dbReference type="EMBL" id="QJTF01000023">
    <property type="protein sequence ID" value="PYE86515.1"/>
    <property type="molecule type" value="Genomic_DNA"/>
</dbReference>
<dbReference type="AlphaFoldDB" id="A0A318SYU7"/>
<evidence type="ECO:0000259" key="3">
    <source>
        <dbReference type="PROSITE" id="PS51781"/>
    </source>
</evidence>
<gene>
    <name evidence="4" type="ORF">C7477_1236</name>
</gene>
<dbReference type="OrthoDB" id="8457065at2"/>
<evidence type="ECO:0000313" key="5">
    <source>
        <dbReference type="Proteomes" id="UP000247454"/>
    </source>
</evidence>
<dbReference type="InterPro" id="IPR052354">
    <property type="entry name" value="Cell_Wall_Dynamics_Protein"/>
</dbReference>
<keyword evidence="1" id="KW-1133">Transmembrane helix</keyword>
<dbReference type="PANTHER" id="PTHR34408">
    <property type="entry name" value="FAMILY PROTEIN, PUTATIVE-RELATED"/>
    <property type="match status" value="1"/>
</dbReference>
<keyword evidence="1" id="KW-0472">Membrane</keyword>
<name>A0A318SYU7_9HYPH</name>
<keyword evidence="5" id="KW-1185">Reference proteome</keyword>
<protein>
    <submittedName>
        <fullName evidence="4">Uncharacterized protein YraI</fullName>
    </submittedName>
</protein>
<feature type="domain" description="SH3b" evidence="3">
    <location>
        <begin position="22"/>
        <end position="85"/>
    </location>
</feature>
<dbReference type="Gene3D" id="2.30.30.40">
    <property type="entry name" value="SH3 Domains"/>
    <property type="match status" value="1"/>
</dbReference>
<evidence type="ECO:0000313" key="4">
    <source>
        <dbReference type="EMBL" id="PYE86515.1"/>
    </source>
</evidence>
<dbReference type="InterPro" id="IPR003646">
    <property type="entry name" value="SH3-like_bac-type"/>
</dbReference>
<evidence type="ECO:0000256" key="2">
    <source>
        <dbReference type="SAM" id="SignalP"/>
    </source>
</evidence>
<feature type="chain" id="PRO_5016451631" evidence="2">
    <location>
        <begin position="23"/>
        <end position="179"/>
    </location>
</feature>
<feature type="signal peptide" evidence="2">
    <location>
        <begin position="1"/>
        <end position="22"/>
    </location>
</feature>
<proteinExistence type="predicted"/>
<reference evidence="4 5" key="1">
    <citation type="submission" date="2018-06" db="EMBL/GenBank/DDBJ databases">
        <title>Genomic Encyclopedia of Type Strains, Phase III (KMG-III): the genomes of soil and plant-associated and newly described type strains.</title>
        <authorList>
            <person name="Whitman W."/>
        </authorList>
    </citation>
    <scope>NUCLEOTIDE SEQUENCE [LARGE SCALE GENOMIC DNA]</scope>
    <source>
        <strain evidence="4 5">ORS 1419</strain>
    </source>
</reference>
<keyword evidence="2" id="KW-0732">Signal</keyword>
<dbReference type="Pfam" id="PF08239">
    <property type="entry name" value="SH3_3"/>
    <property type="match status" value="1"/>
</dbReference>
<dbReference type="SMART" id="SM00287">
    <property type="entry name" value="SH3b"/>
    <property type="match status" value="1"/>
</dbReference>
<accession>A0A318SYU7</accession>
<feature type="transmembrane region" description="Helical" evidence="1">
    <location>
        <begin position="100"/>
        <end position="118"/>
    </location>
</feature>
<sequence length="179" mass="19792">MKSILRSVALAMGVLASGAAQAANALVTTDLNVRSGPGAGYPAIGMFPNGSRVNVGGCTSGYGWCQVNYGGMTGWASSRYLAIREGGSATYSGNDFGSNAAAIGIPLIAGVAIGAAIANNHDRDRDRWERRHWRDRDRWDRRRDWDRRDRWDRRDGWRDGRRWERRGWQGRMGDGPHGQ</sequence>
<keyword evidence="1" id="KW-0812">Transmembrane</keyword>
<dbReference type="Proteomes" id="UP000247454">
    <property type="component" value="Unassembled WGS sequence"/>
</dbReference>
<dbReference type="PANTHER" id="PTHR34408:SF1">
    <property type="entry name" value="GLYCOSYL HYDROLASE FAMILY 19 DOMAIN-CONTAINING PROTEIN HI_1415"/>
    <property type="match status" value="1"/>
</dbReference>